<gene>
    <name evidence="12" type="ORF">MNBD_BACTEROID01-235</name>
</gene>
<evidence type="ECO:0000256" key="7">
    <source>
        <dbReference type="ARBA" id="ARBA00023122"/>
    </source>
</evidence>
<feature type="transmembrane region" description="Helical" evidence="9">
    <location>
        <begin position="140"/>
        <end position="159"/>
    </location>
</feature>
<protein>
    <submittedName>
        <fullName evidence="12">Hemolysins and related proteins containing CBS domains</fullName>
    </submittedName>
</protein>
<dbReference type="Pfam" id="PF03471">
    <property type="entry name" value="CorC_HlyC"/>
    <property type="match status" value="1"/>
</dbReference>
<evidence type="ECO:0000259" key="11">
    <source>
        <dbReference type="PROSITE" id="PS51846"/>
    </source>
</evidence>
<feature type="transmembrane region" description="Helical" evidence="9">
    <location>
        <begin position="81"/>
        <end position="103"/>
    </location>
</feature>
<evidence type="ECO:0000256" key="1">
    <source>
        <dbReference type="ARBA" id="ARBA00004651"/>
    </source>
</evidence>
<comment type="similarity">
    <text evidence="2">Belongs to the UPF0053 family.</text>
</comment>
<feature type="domain" description="CNNM transmembrane" evidence="11">
    <location>
        <begin position="21"/>
        <end position="209"/>
    </location>
</feature>
<accession>A0A3B0T8M2</accession>
<keyword evidence="7" id="KW-0129">CBS domain</keyword>
<keyword evidence="6 9" id="KW-1133">Transmembrane helix</keyword>
<dbReference type="InterPro" id="IPR002550">
    <property type="entry name" value="CNNM"/>
</dbReference>
<dbReference type="GO" id="GO:0005886">
    <property type="term" value="C:plasma membrane"/>
    <property type="evidence" value="ECO:0007669"/>
    <property type="project" value="UniProtKB-SubCell"/>
</dbReference>
<evidence type="ECO:0000256" key="9">
    <source>
        <dbReference type="SAM" id="Phobius"/>
    </source>
</evidence>
<feature type="transmembrane region" description="Helical" evidence="9">
    <location>
        <begin position="115"/>
        <end position="133"/>
    </location>
</feature>
<dbReference type="Pfam" id="PF00571">
    <property type="entry name" value="CBS"/>
    <property type="match status" value="2"/>
</dbReference>
<keyword evidence="5" id="KW-0677">Repeat</keyword>
<proteinExistence type="inferred from homology"/>
<dbReference type="CDD" id="cd04590">
    <property type="entry name" value="CBS_pair_CorC_HlyC_assoc"/>
    <property type="match status" value="1"/>
</dbReference>
<dbReference type="Gene3D" id="3.10.580.10">
    <property type="entry name" value="CBS-domain"/>
    <property type="match status" value="1"/>
</dbReference>
<dbReference type="SMART" id="SM00116">
    <property type="entry name" value="CBS"/>
    <property type="match status" value="2"/>
</dbReference>
<evidence type="ECO:0000256" key="5">
    <source>
        <dbReference type="ARBA" id="ARBA00022737"/>
    </source>
</evidence>
<reference evidence="12" key="1">
    <citation type="submission" date="2018-06" db="EMBL/GenBank/DDBJ databases">
        <authorList>
            <person name="Zhirakovskaya E."/>
        </authorList>
    </citation>
    <scope>NUCLEOTIDE SEQUENCE</scope>
</reference>
<dbReference type="PANTHER" id="PTHR22777:SF32">
    <property type="entry name" value="UPF0053 INNER MEMBRANE PROTEIN YFJD"/>
    <property type="match status" value="1"/>
</dbReference>
<organism evidence="12">
    <name type="scientific">hydrothermal vent metagenome</name>
    <dbReference type="NCBI Taxonomy" id="652676"/>
    <lineage>
        <taxon>unclassified sequences</taxon>
        <taxon>metagenomes</taxon>
        <taxon>ecological metagenomes</taxon>
    </lineage>
</organism>
<dbReference type="InterPro" id="IPR019862">
    <property type="entry name" value="Motility-assoc_prot_GldE"/>
</dbReference>
<dbReference type="Gene3D" id="3.30.465.10">
    <property type="match status" value="1"/>
</dbReference>
<dbReference type="InterPro" id="IPR000644">
    <property type="entry name" value="CBS_dom"/>
</dbReference>
<dbReference type="InterPro" id="IPR044751">
    <property type="entry name" value="Ion_transp-like_CBS"/>
</dbReference>
<keyword evidence="3" id="KW-1003">Cell membrane</keyword>
<dbReference type="SUPFAM" id="SSF56176">
    <property type="entry name" value="FAD-binding/transporter-associated domain-like"/>
    <property type="match status" value="1"/>
</dbReference>
<comment type="subcellular location">
    <subcellularLocation>
        <location evidence="1">Cell membrane</location>
        <topology evidence="1">Multi-pass membrane protein</topology>
    </subcellularLocation>
</comment>
<dbReference type="EMBL" id="UOEP01000002">
    <property type="protein sequence ID" value="VAW12433.1"/>
    <property type="molecule type" value="Genomic_DNA"/>
</dbReference>
<dbReference type="InterPro" id="IPR016169">
    <property type="entry name" value="FAD-bd_PCMH_sub2"/>
</dbReference>
<dbReference type="FunFam" id="3.10.580.10:FF:000002">
    <property type="entry name" value="Magnesium/cobalt efflux protein CorC"/>
    <property type="match status" value="1"/>
</dbReference>
<dbReference type="AlphaFoldDB" id="A0A3B0T8M2"/>
<evidence type="ECO:0000256" key="3">
    <source>
        <dbReference type="ARBA" id="ARBA00022475"/>
    </source>
</evidence>
<sequence>METANSLLPAPAGWDFQVYPLTFGTLMGLFVVLLLLLFSAFISGSEVAYFSLSPNDKQKLRNSKNKISNSVLKNLENPEKLLATILVANNFVNVGIIILSAYITSHLFNFSNAPVVEFIFQVIIITFFLLLFGEIIPKVYATYYGLGFARFMAIPLAILEKIFSPINNLLIYSTSFVNKRLHKHKNTLSIEVISQAMELTSEQELSEEKEILEGIVKFGNKCAADIMRPRVDVTAIDIKTKFGEVLKIIKDCGYSRIPVFSESFDQISGILYIKDLLPHVHKGNTFKWQSTIRPPFYVPETKKINKLLDEFRKRKVHLAIVVDEYGGSSGIVTLEDIIEEIVGEITDEFDEEELLYTKITDNKFLFNGKIQLPDFYKVVGCNDTLFDDVKGDADTLAGLILELKGDIPALHEKISCKGFTFHIEAVNNRRIEQIKVETK</sequence>
<name>A0A3B0T8M2_9ZZZZ</name>
<evidence type="ECO:0000256" key="4">
    <source>
        <dbReference type="ARBA" id="ARBA00022692"/>
    </source>
</evidence>
<evidence type="ECO:0000256" key="2">
    <source>
        <dbReference type="ARBA" id="ARBA00006337"/>
    </source>
</evidence>
<dbReference type="InterPro" id="IPR005170">
    <property type="entry name" value="Transptr-assoc_dom"/>
</dbReference>
<keyword evidence="8 9" id="KW-0472">Membrane</keyword>
<dbReference type="InterPro" id="IPR036318">
    <property type="entry name" value="FAD-bd_PCMH-like_sf"/>
</dbReference>
<feature type="transmembrane region" description="Helical" evidence="9">
    <location>
        <begin position="26"/>
        <end position="52"/>
    </location>
</feature>
<evidence type="ECO:0000256" key="6">
    <source>
        <dbReference type="ARBA" id="ARBA00022989"/>
    </source>
</evidence>
<dbReference type="PANTHER" id="PTHR22777">
    <property type="entry name" value="HEMOLYSIN-RELATED"/>
    <property type="match status" value="1"/>
</dbReference>
<dbReference type="PROSITE" id="PS51846">
    <property type="entry name" value="CNNM"/>
    <property type="match status" value="1"/>
</dbReference>
<keyword evidence="4 9" id="KW-0812">Transmembrane</keyword>
<evidence type="ECO:0000259" key="10">
    <source>
        <dbReference type="PROSITE" id="PS51371"/>
    </source>
</evidence>
<feature type="domain" description="CBS" evidence="10">
    <location>
        <begin position="227"/>
        <end position="286"/>
    </location>
</feature>
<dbReference type="InterPro" id="IPR046342">
    <property type="entry name" value="CBS_dom_sf"/>
</dbReference>
<dbReference type="NCBIfam" id="TIGR03520">
    <property type="entry name" value="GldE"/>
    <property type="match status" value="1"/>
</dbReference>
<dbReference type="SMART" id="SM01091">
    <property type="entry name" value="CorC_HlyC"/>
    <property type="match status" value="1"/>
</dbReference>
<evidence type="ECO:0000256" key="8">
    <source>
        <dbReference type="ARBA" id="ARBA00023136"/>
    </source>
</evidence>
<evidence type="ECO:0000313" key="12">
    <source>
        <dbReference type="EMBL" id="VAW12433.1"/>
    </source>
</evidence>
<dbReference type="SUPFAM" id="SSF54631">
    <property type="entry name" value="CBS-domain pair"/>
    <property type="match status" value="1"/>
</dbReference>
<dbReference type="GO" id="GO:0050660">
    <property type="term" value="F:flavin adenine dinucleotide binding"/>
    <property type="evidence" value="ECO:0007669"/>
    <property type="project" value="InterPro"/>
</dbReference>
<feature type="domain" description="CBS" evidence="10">
    <location>
        <begin position="291"/>
        <end position="348"/>
    </location>
</feature>
<dbReference type="Pfam" id="PF01595">
    <property type="entry name" value="CNNM"/>
    <property type="match status" value="1"/>
</dbReference>
<dbReference type="PROSITE" id="PS51371">
    <property type="entry name" value="CBS"/>
    <property type="match status" value="2"/>
</dbReference>